<dbReference type="GO" id="GO:0008840">
    <property type="term" value="F:4-hydroxy-tetrahydrodipicolinate synthase activity"/>
    <property type="evidence" value="ECO:0007669"/>
    <property type="project" value="TreeGrafter"/>
</dbReference>
<accession>A0A226X289</accession>
<name>A0A226X289_CABSO</name>
<dbReference type="PRINTS" id="PR00146">
    <property type="entry name" value="DHPICSNTHASE"/>
</dbReference>
<dbReference type="CDD" id="cd00408">
    <property type="entry name" value="DHDPS-like"/>
    <property type="match status" value="1"/>
</dbReference>
<dbReference type="EMBL" id="MTHB01000102">
    <property type="protein sequence ID" value="OXC77544.1"/>
    <property type="molecule type" value="Genomic_DNA"/>
</dbReference>
<dbReference type="InterPro" id="IPR020625">
    <property type="entry name" value="Schiff_base-form_aldolases_AS"/>
</dbReference>
<dbReference type="InterPro" id="IPR013785">
    <property type="entry name" value="Aldolase_TIM"/>
</dbReference>
<proteinExistence type="inferred from homology"/>
<gene>
    <name evidence="7" type="ORF">BSU04_16545</name>
</gene>
<evidence type="ECO:0000256" key="5">
    <source>
        <dbReference type="PIRSR" id="PIRSR001365-1"/>
    </source>
</evidence>
<dbReference type="RefSeq" id="WP_089161461.1">
    <property type="nucleotide sequence ID" value="NZ_MTHB01000102.1"/>
</dbReference>
<dbReference type="OrthoDB" id="199953at2"/>
<keyword evidence="3" id="KW-0704">Schiff base</keyword>
<dbReference type="PROSITE" id="PS00666">
    <property type="entry name" value="DHDPS_2"/>
    <property type="match status" value="1"/>
</dbReference>
<evidence type="ECO:0000256" key="6">
    <source>
        <dbReference type="PIRSR" id="PIRSR001365-2"/>
    </source>
</evidence>
<evidence type="ECO:0000313" key="8">
    <source>
        <dbReference type="Proteomes" id="UP000214720"/>
    </source>
</evidence>
<evidence type="ECO:0000313" key="7">
    <source>
        <dbReference type="EMBL" id="OXC77544.1"/>
    </source>
</evidence>
<reference evidence="8" key="1">
    <citation type="submission" date="2017-01" db="EMBL/GenBank/DDBJ databases">
        <title>Genome Analysis of Deinococcus marmoris KOPRI26562.</title>
        <authorList>
            <person name="Kim J.H."/>
            <person name="Oh H.-M."/>
        </authorList>
    </citation>
    <scope>NUCLEOTIDE SEQUENCE [LARGE SCALE GENOMIC DNA]</scope>
    <source>
        <strain evidence="8">PAMC 26633</strain>
    </source>
</reference>
<dbReference type="SMART" id="SM01130">
    <property type="entry name" value="DHDPS"/>
    <property type="match status" value="1"/>
</dbReference>
<dbReference type="PIRSF" id="PIRSF001365">
    <property type="entry name" value="DHDPS"/>
    <property type="match status" value="1"/>
</dbReference>
<sequence>MSFEGVHAPLITPFKANGEINHELLGKHAVDLAGRGLTGLGVGGTTGEYYALSFDERVRTFHTVVEAAGDKTHLTAGINATTTDEVLRLGKEAKSAGLSSLLVAAPYYAQPTQDELLAHLFAIDDSLDMPIMLYNFPARTGTDISDAVLEKLLERPNFQAMKESTGDIAHLHHLATHFEKKLILSCGMDDQALEFFVWGARSWVAGAANFLPEVHVELLETCVKKGDFVAARALMTQLLPVLELLERSGKFIQYVRYGCELAGKAVGDARKPLGVLTEAEKRDFANLVQPLLRNGR</sequence>
<keyword evidence="2 4" id="KW-0456">Lyase</keyword>
<evidence type="ECO:0000256" key="3">
    <source>
        <dbReference type="ARBA" id="ARBA00023270"/>
    </source>
</evidence>
<feature type="active site" description="Proton donor/acceptor" evidence="5">
    <location>
        <position position="134"/>
    </location>
</feature>
<feature type="active site" description="Schiff-base intermediate with substrate" evidence="5">
    <location>
        <position position="162"/>
    </location>
</feature>
<comment type="caution">
    <text evidence="7">The sequence shown here is derived from an EMBL/GenBank/DDBJ whole genome shotgun (WGS) entry which is preliminary data.</text>
</comment>
<evidence type="ECO:0000256" key="4">
    <source>
        <dbReference type="PIRNR" id="PIRNR001365"/>
    </source>
</evidence>
<evidence type="ECO:0000256" key="2">
    <source>
        <dbReference type="ARBA" id="ARBA00023239"/>
    </source>
</evidence>
<protein>
    <submittedName>
        <fullName evidence="7">4-hydroxy-tetrahydrodipicolinate synthase</fullName>
    </submittedName>
</protein>
<dbReference type="GO" id="GO:0005829">
    <property type="term" value="C:cytosol"/>
    <property type="evidence" value="ECO:0007669"/>
    <property type="project" value="TreeGrafter"/>
</dbReference>
<dbReference type="PANTHER" id="PTHR12128">
    <property type="entry name" value="DIHYDRODIPICOLINATE SYNTHASE"/>
    <property type="match status" value="1"/>
</dbReference>
<dbReference type="Pfam" id="PF00701">
    <property type="entry name" value="DHDPS"/>
    <property type="match status" value="1"/>
</dbReference>
<dbReference type="Gene3D" id="3.20.20.70">
    <property type="entry name" value="Aldolase class I"/>
    <property type="match status" value="1"/>
</dbReference>
<feature type="binding site" evidence="6">
    <location>
        <position position="46"/>
    </location>
    <ligand>
        <name>pyruvate</name>
        <dbReference type="ChEBI" id="CHEBI:15361"/>
    </ligand>
</feature>
<dbReference type="AlphaFoldDB" id="A0A226X289"/>
<feature type="binding site" evidence="6">
    <location>
        <position position="204"/>
    </location>
    <ligand>
        <name>pyruvate</name>
        <dbReference type="ChEBI" id="CHEBI:15361"/>
    </ligand>
</feature>
<comment type="similarity">
    <text evidence="1 4">Belongs to the DapA family.</text>
</comment>
<dbReference type="GO" id="GO:0044281">
    <property type="term" value="P:small molecule metabolic process"/>
    <property type="evidence" value="ECO:0007669"/>
    <property type="project" value="UniProtKB-ARBA"/>
</dbReference>
<dbReference type="InterPro" id="IPR002220">
    <property type="entry name" value="DapA-like"/>
</dbReference>
<organism evidence="7 8">
    <name type="scientific">Caballeronia sordidicola</name>
    <name type="common">Burkholderia sordidicola</name>
    <dbReference type="NCBI Taxonomy" id="196367"/>
    <lineage>
        <taxon>Bacteria</taxon>
        <taxon>Pseudomonadati</taxon>
        <taxon>Pseudomonadota</taxon>
        <taxon>Betaproteobacteria</taxon>
        <taxon>Burkholderiales</taxon>
        <taxon>Burkholderiaceae</taxon>
        <taxon>Caballeronia</taxon>
    </lineage>
</organism>
<dbReference type="Proteomes" id="UP000214720">
    <property type="component" value="Unassembled WGS sequence"/>
</dbReference>
<dbReference type="SUPFAM" id="SSF51569">
    <property type="entry name" value="Aldolase"/>
    <property type="match status" value="1"/>
</dbReference>
<dbReference type="PANTHER" id="PTHR12128:SF66">
    <property type="entry name" value="4-HYDROXY-2-OXOGLUTARATE ALDOLASE, MITOCHONDRIAL"/>
    <property type="match status" value="1"/>
</dbReference>
<evidence type="ECO:0000256" key="1">
    <source>
        <dbReference type="ARBA" id="ARBA00007592"/>
    </source>
</evidence>